<reference evidence="2 3" key="1">
    <citation type="submission" date="2019-11" db="EMBL/GenBank/DDBJ databases">
        <title>Using colonization assays and comparative genomics to discover symbiosis behaviors and factors in Vibrio fischeri.</title>
        <authorList>
            <person name="Bongrand C."/>
            <person name="Moriano-Gutierrez S."/>
            <person name="Arevalo P."/>
            <person name="Mcfall-Ngai M."/>
            <person name="Visick K."/>
            <person name="Polz M.F."/>
            <person name="Ruby E.G."/>
        </authorList>
    </citation>
    <scope>NUCLEOTIDE SEQUENCE [LARGE SCALE GENOMIC DNA]</scope>
    <source>
        <strain evidence="3">emors.4.1</strain>
    </source>
</reference>
<organism evidence="2 3">
    <name type="scientific">Aliivibrio fischeri</name>
    <name type="common">Vibrio fischeri</name>
    <dbReference type="NCBI Taxonomy" id="668"/>
    <lineage>
        <taxon>Bacteria</taxon>
        <taxon>Pseudomonadati</taxon>
        <taxon>Pseudomonadota</taxon>
        <taxon>Gammaproteobacteria</taxon>
        <taxon>Vibrionales</taxon>
        <taxon>Vibrionaceae</taxon>
        <taxon>Aliivibrio</taxon>
    </lineage>
</organism>
<proteinExistence type="predicted"/>
<name>A0A844P2Q4_ALIFS</name>
<evidence type="ECO:0000313" key="3">
    <source>
        <dbReference type="Proteomes" id="UP000448038"/>
    </source>
</evidence>
<dbReference type="AlphaFoldDB" id="A0A844P2Q4"/>
<accession>A0A844P2Q4</accession>
<evidence type="ECO:0000259" key="1">
    <source>
        <dbReference type="Pfam" id="PF00850"/>
    </source>
</evidence>
<dbReference type="Proteomes" id="UP000448038">
    <property type="component" value="Unassembled WGS sequence"/>
</dbReference>
<dbReference type="Pfam" id="PF00850">
    <property type="entry name" value="Hist_deacetyl"/>
    <property type="match status" value="1"/>
</dbReference>
<dbReference type="PANTHER" id="PTHR10625">
    <property type="entry name" value="HISTONE DEACETYLASE HDAC1-RELATED"/>
    <property type="match status" value="1"/>
</dbReference>
<dbReference type="GO" id="GO:0040029">
    <property type="term" value="P:epigenetic regulation of gene expression"/>
    <property type="evidence" value="ECO:0007669"/>
    <property type="project" value="TreeGrafter"/>
</dbReference>
<dbReference type="Gene3D" id="3.40.800.20">
    <property type="entry name" value="Histone deacetylase domain"/>
    <property type="match status" value="1"/>
</dbReference>
<dbReference type="GO" id="GO:0004407">
    <property type="term" value="F:histone deacetylase activity"/>
    <property type="evidence" value="ECO:0007669"/>
    <property type="project" value="TreeGrafter"/>
</dbReference>
<sequence length="131" mass="15214">MLALIYHPIYSQLALPDGHRYPIQKYQRLYQAIQSHYSDEFLEAFKQIVEMAINHHQPDLIIYDAGVDIHFDDELGYLNISTEGLYQRDKFMRNITAQKGIPIACVVGGGYRNNHEDLVEPHLQLIRAFVN</sequence>
<dbReference type="PANTHER" id="PTHR10625:SF19">
    <property type="entry name" value="HISTONE DEACETYLASE 12"/>
    <property type="match status" value="1"/>
</dbReference>
<protein>
    <recommendedName>
        <fullName evidence="1">Histone deacetylase domain-containing protein</fullName>
    </recommendedName>
</protein>
<evidence type="ECO:0000313" key="2">
    <source>
        <dbReference type="EMBL" id="MUK49487.1"/>
    </source>
</evidence>
<comment type="caution">
    <text evidence="2">The sequence shown here is derived from an EMBL/GenBank/DDBJ whole genome shotgun (WGS) entry which is preliminary data.</text>
</comment>
<feature type="domain" description="Histone deacetylase" evidence="1">
    <location>
        <begin position="38"/>
        <end position="114"/>
    </location>
</feature>
<dbReference type="InterPro" id="IPR023801">
    <property type="entry name" value="His_deacetylse_dom"/>
</dbReference>
<dbReference type="SUPFAM" id="SSF52768">
    <property type="entry name" value="Arginase/deacetylase"/>
    <property type="match status" value="1"/>
</dbReference>
<dbReference type="InterPro" id="IPR037138">
    <property type="entry name" value="His_deacetylse_dom_sf"/>
</dbReference>
<dbReference type="InterPro" id="IPR023696">
    <property type="entry name" value="Ureohydrolase_dom_sf"/>
</dbReference>
<gene>
    <name evidence="2" type="ORF">GNP88_09915</name>
</gene>
<dbReference type="EMBL" id="WOBN01000014">
    <property type="protein sequence ID" value="MUK49487.1"/>
    <property type="molecule type" value="Genomic_DNA"/>
</dbReference>